<reference evidence="2" key="2">
    <citation type="submission" date="2016-12" db="EMBL/GenBank/DDBJ databases">
        <title>WGS assembly of Prunus persica.</title>
        <authorList>
            <person name="Verde I."/>
            <person name="Jenkins J."/>
            <person name="Dondini L."/>
            <person name="Micali S."/>
            <person name="Pagliarani G."/>
            <person name="Vendramin E."/>
            <person name="Paris R."/>
            <person name="Aramini V."/>
            <person name="Gazza L."/>
            <person name="Rossini L."/>
            <person name="Bassi D."/>
            <person name="Troggio M."/>
            <person name="Shu S."/>
            <person name="Grimwood J.H."/>
            <person name="Tartarini S."/>
            <person name="Dettori M.T."/>
            <person name="Schmutz J."/>
        </authorList>
    </citation>
    <scope>NUCLEOTIDE SEQUENCE</scope>
</reference>
<dbReference type="AlphaFoldDB" id="A0A251PWA1"/>
<keyword evidence="1" id="KW-0812">Transmembrane</keyword>
<keyword evidence="1" id="KW-0472">Membrane</keyword>
<dbReference type="EMBL" id="CM007653">
    <property type="protein sequence ID" value="ONI15856.1"/>
    <property type="molecule type" value="Genomic_DNA"/>
</dbReference>
<proteinExistence type="predicted"/>
<evidence type="ECO:0000313" key="4">
    <source>
        <dbReference type="Proteomes" id="UP000006882"/>
    </source>
</evidence>
<accession>A0A251PWA1</accession>
<evidence type="ECO:0000313" key="2">
    <source>
        <dbReference type="EMBL" id="ONI15854.1"/>
    </source>
</evidence>
<name>A0A251PWA1_PRUPE</name>
<feature type="transmembrane region" description="Helical" evidence="1">
    <location>
        <begin position="6"/>
        <end position="27"/>
    </location>
</feature>
<protein>
    <submittedName>
        <fullName evidence="2">Uncharacterized protein</fullName>
    </submittedName>
</protein>
<reference evidence="2 4" key="1">
    <citation type="journal article" date="2013" name="Nat. Genet.">
        <title>The high-quality draft genome of peach (Prunus persica) identifies unique patterns of genetic diversity, domestication and genome evolution.</title>
        <authorList>
            <consortium name="International Peach Genome Initiative"/>
            <person name="Verde I."/>
            <person name="Abbott A.G."/>
            <person name="Scalabrin S."/>
            <person name="Jung S."/>
            <person name="Shu S."/>
            <person name="Marroni F."/>
            <person name="Zhebentyayeva T."/>
            <person name="Dettori M.T."/>
            <person name="Grimwood J."/>
            <person name="Cattonaro F."/>
            <person name="Zuccolo A."/>
            <person name="Rossini L."/>
            <person name="Jenkins J."/>
            <person name="Vendramin E."/>
            <person name="Meisel L.A."/>
            <person name="Decroocq V."/>
            <person name="Sosinski B."/>
            <person name="Prochnik S."/>
            <person name="Mitros T."/>
            <person name="Policriti A."/>
            <person name="Cipriani G."/>
            <person name="Dondini L."/>
            <person name="Ficklin S."/>
            <person name="Goodstein D.M."/>
            <person name="Xuan P."/>
            <person name="Del Fabbro C."/>
            <person name="Aramini V."/>
            <person name="Copetti D."/>
            <person name="Gonzalez S."/>
            <person name="Horner D.S."/>
            <person name="Falchi R."/>
            <person name="Lucas S."/>
            <person name="Mica E."/>
            <person name="Maldonado J."/>
            <person name="Lazzari B."/>
            <person name="Bielenberg D."/>
            <person name="Pirona R."/>
            <person name="Miculan M."/>
            <person name="Barakat A."/>
            <person name="Testolin R."/>
            <person name="Stella A."/>
            <person name="Tartarini S."/>
            <person name="Tonutti P."/>
            <person name="Arus P."/>
            <person name="Orellana A."/>
            <person name="Wells C."/>
            <person name="Main D."/>
            <person name="Vizzotto G."/>
            <person name="Silva H."/>
            <person name="Salamini F."/>
            <person name="Schmutz J."/>
            <person name="Morgante M."/>
            <person name="Rokhsar D.S."/>
        </authorList>
    </citation>
    <scope>NUCLEOTIDE SEQUENCE [LARGE SCALE GENOMIC DNA]</scope>
    <source>
        <strain evidence="4">cv. Nemared</strain>
    </source>
</reference>
<dbReference type="Gramene" id="ONI15854">
    <property type="protein sequence ID" value="ONI15854"/>
    <property type="gene ID" value="PRUPE_3G065700"/>
</dbReference>
<evidence type="ECO:0000313" key="3">
    <source>
        <dbReference type="EMBL" id="ONI15856.1"/>
    </source>
</evidence>
<dbReference type="Gramene" id="ONI15856">
    <property type="protein sequence ID" value="ONI15856"/>
    <property type="gene ID" value="PRUPE_3G065900"/>
</dbReference>
<evidence type="ECO:0000256" key="1">
    <source>
        <dbReference type="SAM" id="Phobius"/>
    </source>
</evidence>
<keyword evidence="4" id="KW-1185">Reference proteome</keyword>
<keyword evidence="1" id="KW-1133">Transmembrane helix</keyword>
<organism evidence="2 4">
    <name type="scientific">Prunus persica</name>
    <name type="common">Peach</name>
    <name type="synonym">Amygdalus persica</name>
    <dbReference type="NCBI Taxonomy" id="3760"/>
    <lineage>
        <taxon>Eukaryota</taxon>
        <taxon>Viridiplantae</taxon>
        <taxon>Streptophyta</taxon>
        <taxon>Embryophyta</taxon>
        <taxon>Tracheophyta</taxon>
        <taxon>Spermatophyta</taxon>
        <taxon>Magnoliopsida</taxon>
        <taxon>eudicotyledons</taxon>
        <taxon>Gunneridae</taxon>
        <taxon>Pentapetalae</taxon>
        <taxon>rosids</taxon>
        <taxon>fabids</taxon>
        <taxon>Rosales</taxon>
        <taxon>Rosaceae</taxon>
        <taxon>Amygdaloideae</taxon>
        <taxon>Amygdaleae</taxon>
        <taxon>Prunus</taxon>
    </lineage>
</organism>
<dbReference type="EMBL" id="CM007653">
    <property type="protein sequence ID" value="ONI15854.1"/>
    <property type="molecule type" value="Genomic_DNA"/>
</dbReference>
<dbReference type="Proteomes" id="UP000006882">
    <property type="component" value="Chromosome G3"/>
</dbReference>
<gene>
    <name evidence="2" type="ORF">PRUPE_3G065700</name>
    <name evidence="3" type="ORF">PRUPE_3G065900</name>
</gene>
<sequence>MATKHISTLVLGLMGSTFFKFICNYISTYRETASVLREIDEKMEEIRNTWSHEEFIALVGRDMDVFFKDYDAWKNFFDFF</sequence>